<keyword evidence="4 9" id="KW-0863">Zinc-finger</keyword>
<feature type="domain" description="C2H2-type" evidence="11">
    <location>
        <begin position="482"/>
        <end position="511"/>
    </location>
</feature>
<evidence type="ECO:0000256" key="3">
    <source>
        <dbReference type="ARBA" id="ARBA00022737"/>
    </source>
</evidence>
<feature type="domain" description="C2H2-type" evidence="11">
    <location>
        <begin position="281"/>
        <end position="310"/>
    </location>
</feature>
<reference evidence="13 14" key="1">
    <citation type="submission" date="2015-04" db="EMBL/GenBank/DDBJ databases">
        <authorList>
            <person name="Syromyatnikov M.Y."/>
            <person name="Popov V.N."/>
        </authorList>
    </citation>
    <scope>NUCLEOTIDE SEQUENCE [LARGE SCALE GENOMIC DNA]</scope>
</reference>
<keyword evidence="6" id="KW-0238">DNA-binding</keyword>
<gene>
    <name evidence="13" type="ORF">CLUMA_CG006610</name>
</gene>
<keyword evidence="7" id="KW-0539">Nucleus</keyword>
<evidence type="ECO:0000256" key="10">
    <source>
        <dbReference type="PROSITE-ProRule" id="PRU01263"/>
    </source>
</evidence>
<sequence>MALKDKRLNITLMEGIKVDQINYASHKTKCRLCFKYFGINEHRIQINSQIERKFRDVTQTDLKISKEYSNEICVICNFQLKDFFIFKRNVIILQKGLYKFSSIQKKSLKNDANIEMENDTLLAHFKDIKNELTSSHQNSSTEFKITDGAIVEKNNLLKYNSESNIVFPIDVKTEEDFARKTSRENVNNETWDNNKTLSGEMQSIENFDEKSNLHSETLFKCENCEASFESYQSFQSHKHKMHSADIDVTKWLCRQCNTFFSGSRTLRDHVTIAHSPLKPQINCPVKNCSKTFLTIKRLKAHMKVHDNDAKEMCPECGLLVTNKHNLEKHIKRVHLKLRNFFCDLCGYSATFKHSIVSHMISHIDPNERRKWRCDLCSFISVSKQSLRAHKNYEHSGIIYTCHCGKGFNQRASLSTHIKCVHHKIKDHLCNICGKSYFTRKDLQNHKKSQHMERDMPCEICGKMFATQKHLTRHKMHHEEPRYKCPYEGCHKAFIDRPKLKDHTKLHENKRDNLCHLCEKSYFHQKDLKRHLDVAHKQTIFHCELCTFTISRKDYLRNHLNIAHKHLSLEEKNEVLARTKVTRNAV</sequence>
<feature type="domain" description="C2H2-type" evidence="11">
    <location>
        <begin position="455"/>
        <end position="482"/>
    </location>
</feature>
<feature type="binding site" evidence="10">
    <location>
        <position position="76"/>
    </location>
    <ligand>
        <name>Zn(2+)</name>
        <dbReference type="ChEBI" id="CHEBI:29105"/>
    </ligand>
</feature>
<evidence type="ECO:0000256" key="9">
    <source>
        <dbReference type="PROSITE-ProRule" id="PRU00042"/>
    </source>
</evidence>
<evidence type="ECO:0000256" key="2">
    <source>
        <dbReference type="ARBA" id="ARBA00022723"/>
    </source>
</evidence>
<dbReference type="InterPro" id="IPR036236">
    <property type="entry name" value="Znf_C2H2_sf"/>
</dbReference>
<dbReference type="InterPro" id="IPR012934">
    <property type="entry name" value="Znf_AD"/>
</dbReference>
<protein>
    <submittedName>
        <fullName evidence="13">CLUMA_CG006610, isoform A</fullName>
    </submittedName>
</protein>
<dbReference type="PANTHER" id="PTHR24388">
    <property type="entry name" value="ZINC FINGER PROTEIN"/>
    <property type="match status" value="1"/>
</dbReference>
<keyword evidence="3" id="KW-0677">Repeat</keyword>
<keyword evidence="5 10" id="KW-0862">Zinc</keyword>
<evidence type="ECO:0000256" key="8">
    <source>
        <dbReference type="ARBA" id="ARBA00037948"/>
    </source>
</evidence>
<keyword evidence="14" id="KW-1185">Reference proteome</keyword>
<evidence type="ECO:0000256" key="6">
    <source>
        <dbReference type="ARBA" id="ARBA00023125"/>
    </source>
</evidence>
<dbReference type="Pfam" id="PF00096">
    <property type="entry name" value="zf-C2H2"/>
    <property type="match status" value="4"/>
</dbReference>
<feature type="domain" description="ZAD" evidence="12">
    <location>
        <begin position="28"/>
        <end position="100"/>
    </location>
</feature>
<comment type="subcellular location">
    <subcellularLocation>
        <location evidence="1">Nucleus</location>
    </subcellularLocation>
</comment>
<feature type="domain" description="C2H2-type" evidence="11">
    <location>
        <begin position="311"/>
        <end position="339"/>
    </location>
</feature>
<dbReference type="STRING" id="568069.A0A1J1I041"/>
<evidence type="ECO:0000256" key="5">
    <source>
        <dbReference type="ARBA" id="ARBA00022833"/>
    </source>
</evidence>
<dbReference type="GO" id="GO:0008270">
    <property type="term" value="F:zinc ion binding"/>
    <property type="evidence" value="ECO:0007669"/>
    <property type="project" value="UniProtKB-UniRule"/>
</dbReference>
<evidence type="ECO:0000313" key="14">
    <source>
        <dbReference type="Proteomes" id="UP000183832"/>
    </source>
</evidence>
<dbReference type="EMBL" id="CVRI01000036">
    <property type="protein sequence ID" value="CRK93154.1"/>
    <property type="molecule type" value="Genomic_DNA"/>
</dbReference>
<evidence type="ECO:0000313" key="13">
    <source>
        <dbReference type="EMBL" id="CRK93154.1"/>
    </source>
</evidence>
<evidence type="ECO:0000259" key="12">
    <source>
        <dbReference type="PROSITE" id="PS51915"/>
    </source>
</evidence>
<dbReference type="Proteomes" id="UP000183832">
    <property type="component" value="Unassembled WGS sequence"/>
</dbReference>
<accession>A0A1J1I041</accession>
<dbReference type="SMART" id="SM00868">
    <property type="entry name" value="zf-AD"/>
    <property type="match status" value="1"/>
</dbReference>
<dbReference type="InterPro" id="IPR050527">
    <property type="entry name" value="Snail/Krueppel_Znf"/>
</dbReference>
<dbReference type="GO" id="GO:0000981">
    <property type="term" value="F:DNA-binding transcription factor activity, RNA polymerase II-specific"/>
    <property type="evidence" value="ECO:0007669"/>
    <property type="project" value="TreeGrafter"/>
</dbReference>
<comment type="similarity">
    <text evidence="8">Belongs to the snail C2H2-type zinc-finger protein family.</text>
</comment>
<dbReference type="GO" id="GO:0005634">
    <property type="term" value="C:nucleus"/>
    <property type="evidence" value="ECO:0007669"/>
    <property type="project" value="UniProtKB-SubCell"/>
</dbReference>
<dbReference type="FunFam" id="3.30.160.60:FF:001102">
    <property type="entry name" value="Transcription factor IIIA"/>
    <property type="match status" value="1"/>
</dbReference>
<dbReference type="SMART" id="SM00355">
    <property type="entry name" value="ZnF_C2H2"/>
    <property type="match status" value="12"/>
</dbReference>
<feature type="binding site" evidence="10">
    <location>
        <position position="73"/>
    </location>
    <ligand>
        <name>Zn(2+)</name>
        <dbReference type="ChEBI" id="CHEBI:29105"/>
    </ligand>
</feature>
<dbReference type="SUPFAM" id="SSF57667">
    <property type="entry name" value="beta-beta-alpha zinc fingers"/>
    <property type="match status" value="5"/>
</dbReference>
<evidence type="ECO:0000256" key="7">
    <source>
        <dbReference type="ARBA" id="ARBA00023242"/>
    </source>
</evidence>
<dbReference type="AlphaFoldDB" id="A0A1J1I041"/>
<feature type="domain" description="C2H2-type" evidence="11">
    <location>
        <begin position="219"/>
        <end position="247"/>
    </location>
</feature>
<feature type="binding site" evidence="10">
    <location>
        <position position="33"/>
    </location>
    <ligand>
        <name>Zn(2+)</name>
        <dbReference type="ChEBI" id="CHEBI:29105"/>
    </ligand>
</feature>
<feature type="binding site" evidence="10">
    <location>
        <position position="30"/>
    </location>
    <ligand>
        <name>Zn(2+)</name>
        <dbReference type="ChEBI" id="CHEBI:29105"/>
    </ligand>
</feature>
<dbReference type="OrthoDB" id="6077919at2759"/>
<feature type="domain" description="C2H2-type" evidence="11">
    <location>
        <begin position="427"/>
        <end position="455"/>
    </location>
</feature>
<dbReference type="PROSITE" id="PS51915">
    <property type="entry name" value="ZAD"/>
    <property type="match status" value="1"/>
</dbReference>
<evidence type="ECO:0000256" key="1">
    <source>
        <dbReference type="ARBA" id="ARBA00004123"/>
    </source>
</evidence>
<proteinExistence type="inferred from homology"/>
<dbReference type="Gene3D" id="3.30.160.60">
    <property type="entry name" value="Classic Zinc Finger"/>
    <property type="match status" value="7"/>
</dbReference>
<dbReference type="GO" id="GO:0000978">
    <property type="term" value="F:RNA polymerase II cis-regulatory region sequence-specific DNA binding"/>
    <property type="evidence" value="ECO:0007669"/>
    <property type="project" value="TreeGrafter"/>
</dbReference>
<keyword evidence="2 10" id="KW-0479">Metal-binding</keyword>
<dbReference type="PROSITE" id="PS50157">
    <property type="entry name" value="ZINC_FINGER_C2H2_2"/>
    <property type="match status" value="8"/>
</dbReference>
<evidence type="ECO:0000259" key="11">
    <source>
        <dbReference type="PROSITE" id="PS50157"/>
    </source>
</evidence>
<dbReference type="InterPro" id="IPR013087">
    <property type="entry name" value="Znf_C2H2_type"/>
</dbReference>
<name>A0A1J1I041_9DIPT</name>
<evidence type="ECO:0000256" key="4">
    <source>
        <dbReference type="ARBA" id="ARBA00022771"/>
    </source>
</evidence>
<organism evidence="13 14">
    <name type="scientific">Clunio marinus</name>
    <dbReference type="NCBI Taxonomy" id="568069"/>
    <lineage>
        <taxon>Eukaryota</taxon>
        <taxon>Metazoa</taxon>
        <taxon>Ecdysozoa</taxon>
        <taxon>Arthropoda</taxon>
        <taxon>Hexapoda</taxon>
        <taxon>Insecta</taxon>
        <taxon>Pterygota</taxon>
        <taxon>Neoptera</taxon>
        <taxon>Endopterygota</taxon>
        <taxon>Diptera</taxon>
        <taxon>Nematocera</taxon>
        <taxon>Chironomoidea</taxon>
        <taxon>Chironomidae</taxon>
        <taxon>Clunio</taxon>
    </lineage>
</organism>
<dbReference type="PANTHER" id="PTHR24388:SF54">
    <property type="entry name" value="PROTEIN ESCARGOT"/>
    <property type="match status" value="1"/>
</dbReference>
<feature type="domain" description="C2H2-type" evidence="11">
    <location>
        <begin position="251"/>
        <end position="279"/>
    </location>
</feature>
<dbReference type="PROSITE" id="PS00028">
    <property type="entry name" value="ZINC_FINGER_C2H2_1"/>
    <property type="match status" value="8"/>
</dbReference>
<feature type="domain" description="C2H2-type" evidence="11">
    <location>
        <begin position="399"/>
        <end position="426"/>
    </location>
</feature>